<comment type="caution">
    <text evidence="1">The sequence shown here is derived from an EMBL/GenBank/DDBJ whole genome shotgun (WGS) entry which is preliminary data.</text>
</comment>
<sequence length="109" mass="11653">MQGARALGRVFNTSITANTDIFSVDLEPSSSATTFRLYACLDTAGVLTVRRTRGGTTVSENLNAGANLVADSAYMFEILVEVLETINLQYSVNARAISLKLFEITGAVS</sequence>
<name>X1I532_9ZZZZ</name>
<dbReference type="AlphaFoldDB" id="X1I532"/>
<reference evidence="1" key="1">
    <citation type="journal article" date="2014" name="Front. Microbiol.">
        <title>High frequency of phylogenetically diverse reductive dehalogenase-homologous genes in deep subseafloor sedimentary metagenomes.</title>
        <authorList>
            <person name="Kawai M."/>
            <person name="Futagami T."/>
            <person name="Toyoda A."/>
            <person name="Takaki Y."/>
            <person name="Nishi S."/>
            <person name="Hori S."/>
            <person name="Arai W."/>
            <person name="Tsubouchi T."/>
            <person name="Morono Y."/>
            <person name="Uchiyama I."/>
            <person name="Ito T."/>
            <person name="Fujiyama A."/>
            <person name="Inagaki F."/>
            <person name="Takami H."/>
        </authorList>
    </citation>
    <scope>NUCLEOTIDE SEQUENCE</scope>
    <source>
        <strain evidence="1">Expedition CK06-06</strain>
    </source>
</reference>
<evidence type="ECO:0000313" key="1">
    <source>
        <dbReference type="EMBL" id="GAH64415.1"/>
    </source>
</evidence>
<accession>X1I532</accession>
<organism evidence="1">
    <name type="scientific">marine sediment metagenome</name>
    <dbReference type="NCBI Taxonomy" id="412755"/>
    <lineage>
        <taxon>unclassified sequences</taxon>
        <taxon>metagenomes</taxon>
        <taxon>ecological metagenomes</taxon>
    </lineage>
</organism>
<protein>
    <submittedName>
        <fullName evidence="1">Uncharacterized protein</fullName>
    </submittedName>
</protein>
<gene>
    <name evidence="1" type="ORF">S03H2_46522</name>
</gene>
<proteinExistence type="predicted"/>
<dbReference type="EMBL" id="BARU01029218">
    <property type="protein sequence ID" value="GAH64415.1"/>
    <property type="molecule type" value="Genomic_DNA"/>
</dbReference>